<dbReference type="Proteomes" id="UP000094043">
    <property type="component" value="Chromosome 3"/>
</dbReference>
<dbReference type="InterPro" id="IPR005647">
    <property type="entry name" value="Mnd1"/>
</dbReference>
<evidence type="ECO:0000259" key="7">
    <source>
        <dbReference type="Pfam" id="PF03962"/>
    </source>
</evidence>
<accession>A0AAJ8JRP5</accession>
<dbReference type="Pfam" id="PF03962">
    <property type="entry name" value="Mnd1"/>
    <property type="match status" value="1"/>
</dbReference>
<evidence type="ECO:0000256" key="2">
    <source>
        <dbReference type="ARBA" id="ARBA00005981"/>
    </source>
</evidence>
<evidence type="ECO:0000256" key="3">
    <source>
        <dbReference type="ARBA" id="ARBA00023054"/>
    </source>
</evidence>
<reference evidence="8" key="3">
    <citation type="submission" date="2024-01" db="EMBL/GenBank/DDBJ databases">
        <authorList>
            <person name="Coelho M.A."/>
            <person name="David-Palma M."/>
            <person name="Shea T."/>
            <person name="Sun S."/>
            <person name="Cuomo C.A."/>
            <person name="Heitman J."/>
        </authorList>
    </citation>
    <scope>NUCLEOTIDE SEQUENCE</scope>
    <source>
        <strain evidence="8">CBS 7841</strain>
    </source>
</reference>
<evidence type="ECO:0000256" key="1">
    <source>
        <dbReference type="ARBA" id="ARBA00004123"/>
    </source>
</evidence>
<sequence>MSKRGLSMEEKKAKMVEIFHESFYSLKELEKIAPKSKGIVVQSVKEVLDDLCSDGFVIMDKIRRVGARHLIDDLDYWSLPSAAGAVKNAALSKATRELEKTEVAILETEKLLAASQVGREDTDERRRLLSMLEEELDNASKLQTELAAFGAADPVKYENKKECVEVCREGAMRWTDNVLMLIQYAASVGGESVMIRGMLGIDDEWEDL</sequence>
<dbReference type="AlphaFoldDB" id="A0AAJ8JRP5"/>
<name>A0AAJ8JRP5_9TREE</name>
<evidence type="ECO:0000256" key="4">
    <source>
        <dbReference type="ARBA" id="ARBA00023242"/>
    </source>
</evidence>
<evidence type="ECO:0000256" key="5">
    <source>
        <dbReference type="PIRNR" id="PIRNR026991"/>
    </source>
</evidence>
<reference evidence="8" key="1">
    <citation type="submission" date="2016-06" db="EMBL/GenBank/DDBJ databases">
        <authorList>
            <person name="Cuomo C."/>
            <person name="Litvintseva A."/>
            <person name="Heitman J."/>
            <person name="Chen Y."/>
            <person name="Sun S."/>
            <person name="Springer D."/>
            <person name="Dromer F."/>
            <person name="Young S."/>
            <person name="Zeng Q."/>
            <person name="Chapman S."/>
            <person name="Gujja S."/>
            <person name="Saif S."/>
            <person name="Birren B."/>
        </authorList>
    </citation>
    <scope>NUCLEOTIDE SEQUENCE</scope>
    <source>
        <strain evidence="8">CBS 7841</strain>
    </source>
</reference>
<dbReference type="PIRSF" id="PIRSF026991">
    <property type="entry name" value="Mnd1"/>
    <property type="match status" value="1"/>
</dbReference>
<comment type="function">
    <text evidence="5">Required for proper homologous chromosome pairing and efficient cross-over and intragenic recombination during meiosis.</text>
</comment>
<dbReference type="RefSeq" id="XP_066067873.1">
    <property type="nucleotide sequence ID" value="XM_066211776.1"/>
</dbReference>
<evidence type="ECO:0000313" key="9">
    <source>
        <dbReference type="Proteomes" id="UP000094043"/>
    </source>
</evidence>
<dbReference type="InterPro" id="IPR040453">
    <property type="entry name" value="Mnd1_HTH"/>
</dbReference>
<evidence type="ECO:0000313" key="8">
    <source>
        <dbReference type="EMBL" id="WVN87173.1"/>
    </source>
</evidence>
<dbReference type="GeneID" id="91086562"/>
<dbReference type="KEGG" id="cdep:91086562"/>
<keyword evidence="9" id="KW-1185">Reference proteome</keyword>
<evidence type="ECO:0000256" key="6">
    <source>
        <dbReference type="SAM" id="Coils"/>
    </source>
</evidence>
<feature type="coiled-coil region" evidence="6">
    <location>
        <begin position="91"/>
        <end position="145"/>
    </location>
</feature>
<dbReference type="GO" id="GO:0007131">
    <property type="term" value="P:reciprocal meiotic recombination"/>
    <property type="evidence" value="ECO:0007669"/>
    <property type="project" value="InterPro"/>
</dbReference>
<organism evidence="8 9">
    <name type="scientific">Cryptococcus depauperatus CBS 7841</name>
    <dbReference type="NCBI Taxonomy" id="1295531"/>
    <lineage>
        <taxon>Eukaryota</taxon>
        <taxon>Fungi</taxon>
        <taxon>Dikarya</taxon>
        <taxon>Basidiomycota</taxon>
        <taxon>Agaricomycotina</taxon>
        <taxon>Tremellomycetes</taxon>
        <taxon>Tremellales</taxon>
        <taxon>Cryptococcaceae</taxon>
        <taxon>Cryptococcus</taxon>
    </lineage>
</organism>
<reference evidence="8" key="2">
    <citation type="journal article" date="2022" name="Elife">
        <title>Obligate sexual reproduction of a homothallic fungus closely related to the Cryptococcus pathogenic species complex.</title>
        <authorList>
            <person name="Passer A.R."/>
            <person name="Clancey S.A."/>
            <person name="Shea T."/>
            <person name="David-Palma M."/>
            <person name="Averette A.F."/>
            <person name="Boekhout T."/>
            <person name="Porcel B.M."/>
            <person name="Nowrousian M."/>
            <person name="Cuomo C.A."/>
            <person name="Sun S."/>
            <person name="Heitman J."/>
            <person name="Coelho M.A."/>
        </authorList>
    </citation>
    <scope>NUCLEOTIDE SEQUENCE</scope>
    <source>
        <strain evidence="8">CBS 7841</strain>
    </source>
</reference>
<keyword evidence="4 5" id="KW-0539">Nucleus</keyword>
<dbReference type="EMBL" id="CP143786">
    <property type="protein sequence ID" value="WVN87173.1"/>
    <property type="molecule type" value="Genomic_DNA"/>
</dbReference>
<keyword evidence="3 6" id="KW-0175">Coiled coil</keyword>
<proteinExistence type="inferred from homology"/>
<gene>
    <name evidence="8" type="ORF">L203_102350</name>
</gene>
<dbReference type="GO" id="GO:0005634">
    <property type="term" value="C:nucleus"/>
    <property type="evidence" value="ECO:0007669"/>
    <property type="project" value="UniProtKB-SubCell"/>
</dbReference>
<dbReference type="GO" id="GO:0003690">
    <property type="term" value="F:double-stranded DNA binding"/>
    <property type="evidence" value="ECO:0007669"/>
    <property type="project" value="InterPro"/>
</dbReference>
<comment type="similarity">
    <text evidence="2 5">Belongs to the MND1 family.</text>
</comment>
<comment type="subcellular location">
    <subcellularLocation>
        <location evidence="1 5">Nucleus</location>
    </subcellularLocation>
</comment>
<feature type="domain" description="Mnd1 HTH" evidence="7">
    <location>
        <begin position="15"/>
        <end position="62"/>
    </location>
</feature>
<protein>
    <recommendedName>
        <fullName evidence="5">Meiotic nuclear division protein 1</fullName>
    </recommendedName>
</protein>